<dbReference type="Gene3D" id="3.30.70.150">
    <property type="entry name" value="RuBisCO large subunit, N-terminal domain"/>
    <property type="match status" value="1"/>
</dbReference>
<dbReference type="GO" id="GO:0016984">
    <property type="term" value="F:ribulose-bisphosphate carboxylase activity"/>
    <property type="evidence" value="ECO:0007669"/>
    <property type="project" value="InterPro"/>
</dbReference>
<dbReference type="InterPro" id="IPR033966">
    <property type="entry name" value="RuBisCO"/>
</dbReference>
<accession>A0A511R4F9</accession>
<dbReference type="PANTHER" id="PTHR42704">
    <property type="entry name" value="RIBULOSE BISPHOSPHATE CARBOXYLASE"/>
    <property type="match status" value="1"/>
</dbReference>
<dbReference type="PANTHER" id="PTHR42704:SF17">
    <property type="entry name" value="RIBULOSE BISPHOSPHATE CARBOXYLASE LARGE CHAIN"/>
    <property type="match status" value="1"/>
</dbReference>
<dbReference type="RefSeq" id="WP_119340733.1">
    <property type="nucleotide sequence ID" value="NZ_BJXL01000104.1"/>
</dbReference>
<proteinExistence type="predicted"/>
<dbReference type="InterPro" id="IPR036376">
    <property type="entry name" value="RuBisCO_lsu_C_sf"/>
</dbReference>
<reference evidence="2 3" key="1">
    <citation type="submission" date="2019-07" db="EMBL/GenBank/DDBJ databases">
        <title>Whole genome shotgun sequence of Meiothermus hypogaeus NBRC 106114.</title>
        <authorList>
            <person name="Hosoyama A."/>
            <person name="Uohara A."/>
            <person name="Ohji S."/>
            <person name="Ichikawa N."/>
        </authorList>
    </citation>
    <scope>NUCLEOTIDE SEQUENCE [LARGE SCALE GENOMIC DNA]</scope>
    <source>
        <strain evidence="2 3">NBRC 106114</strain>
    </source>
</reference>
<dbReference type="EMBL" id="BJXL01000104">
    <property type="protein sequence ID" value="GEM84488.1"/>
    <property type="molecule type" value="Genomic_DNA"/>
</dbReference>
<dbReference type="SUPFAM" id="SSF54966">
    <property type="entry name" value="RuBisCO, large subunit, small (N-terminal) domain"/>
    <property type="match status" value="1"/>
</dbReference>
<dbReference type="SUPFAM" id="SSF51649">
    <property type="entry name" value="RuBisCo, C-terminal domain"/>
    <property type="match status" value="1"/>
</dbReference>
<evidence type="ECO:0000313" key="3">
    <source>
        <dbReference type="Proteomes" id="UP000321197"/>
    </source>
</evidence>
<dbReference type="InterPro" id="IPR000685">
    <property type="entry name" value="RuBisCO_lsu_C"/>
</dbReference>
<dbReference type="SFLD" id="SFLDS00014">
    <property type="entry name" value="RuBisCO"/>
    <property type="match status" value="1"/>
</dbReference>
<name>A0A511R4F9_9DEIN</name>
<organism evidence="2 3">
    <name type="scientific">Meiothermus hypogaeus NBRC 106114</name>
    <dbReference type="NCBI Taxonomy" id="1227553"/>
    <lineage>
        <taxon>Bacteria</taxon>
        <taxon>Thermotogati</taxon>
        <taxon>Deinococcota</taxon>
        <taxon>Deinococci</taxon>
        <taxon>Thermales</taxon>
        <taxon>Thermaceae</taxon>
        <taxon>Meiothermus</taxon>
    </lineage>
</organism>
<comment type="caution">
    <text evidence="2">The sequence shown here is derived from an EMBL/GenBank/DDBJ whole genome shotgun (WGS) entry which is preliminary data.</text>
</comment>
<gene>
    <name evidence="2" type="ORF">MHY01S_26540</name>
</gene>
<dbReference type="GO" id="GO:0015977">
    <property type="term" value="P:carbon fixation"/>
    <property type="evidence" value="ECO:0007669"/>
    <property type="project" value="InterPro"/>
</dbReference>
<dbReference type="OrthoDB" id="9770811at2"/>
<evidence type="ECO:0000313" key="2">
    <source>
        <dbReference type="EMBL" id="GEM84488.1"/>
    </source>
</evidence>
<protein>
    <submittedName>
        <fullName evidence="2">Ribulose-bisphosphate carboxylase</fullName>
    </submittedName>
</protein>
<dbReference type="AlphaFoldDB" id="A0A511R4F9"/>
<dbReference type="InterPro" id="IPR036422">
    <property type="entry name" value="RuBisCO_lsu_N_sf"/>
</dbReference>
<sequence length="365" mass="39067">MQGLEATYHIESTPDQIGARAEALAIEQSIEMPPSAVRQPEVLREVLAQVVSIQEAEKGYYRVVLRFAGQTTAFETAGLLNVLFGNCALQEDVELVDLNLPSELLSAFAGPRFGIVGLRQLTQVHDRPLTCTALKPQGLSPTQLAELARTFALGGIDIVKDDHGLTNQPYAPFAERVPIIQKAIAEANAQTGGHTLYAPMLTGGPKTLLERLQTAKQAGVQVVLVAPMLLGLPAFAELVQDLKMAVLAHPAFAGHRIAPPLMLGKLFRLLGADATIFPNYGGRFAYSTETCMNLAQAARVPWGHLRPTLPVPAGGMTVERVEEMVGFYGTDSMLLIGGNLLAAGDSLLERTQAFVQKVAASVGKI</sequence>
<dbReference type="Gene3D" id="3.20.20.110">
    <property type="entry name" value="Ribulose bisphosphate carboxylase, large subunit, C-terminal domain"/>
    <property type="match status" value="1"/>
</dbReference>
<evidence type="ECO:0000259" key="1">
    <source>
        <dbReference type="Pfam" id="PF00016"/>
    </source>
</evidence>
<dbReference type="CDD" id="cd08210">
    <property type="entry name" value="RLP_RrRLP"/>
    <property type="match status" value="1"/>
</dbReference>
<dbReference type="Proteomes" id="UP000321197">
    <property type="component" value="Unassembled WGS sequence"/>
</dbReference>
<dbReference type="SFLD" id="SFLDG00301">
    <property type="entry name" value="RuBisCO-like_proteins"/>
    <property type="match status" value="1"/>
</dbReference>
<dbReference type="Pfam" id="PF00016">
    <property type="entry name" value="RuBisCO_large"/>
    <property type="match status" value="1"/>
</dbReference>
<feature type="domain" description="Ribulose bisphosphate carboxylase large subunit C-terminal" evidence="1">
    <location>
        <begin position="114"/>
        <end position="339"/>
    </location>
</feature>
<dbReference type="GO" id="GO:0000287">
    <property type="term" value="F:magnesium ion binding"/>
    <property type="evidence" value="ECO:0007669"/>
    <property type="project" value="InterPro"/>
</dbReference>